<dbReference type="PROSITE" id="PS50929">
    <property type="entry name" value="ABC_TM1F"/>
    <property type="match status" value="1"/>
</dbReference>
<dbReference type="InterPro" id="IPR036640">
    <property type="entry name" value="ABC1_TM_sf"/>
</dbReference>
<keyword evidence="5 7" id="KW-1133">Transmembrane helix</keyword>
<feature type="transmembrane region" description="Helical" evidence="7">
    <location>
        <begin position="169"/>
        <end position="190"/>
    </location>
</feature>
<feature type="transmembrane region" description="Helical" evidence="7">
    <location>
        <begin position="290"/>
        <end position="318"/>
    </location>
</feature>
<keyword evidence="12" id="KW-1185">Reference proteome</keyword>
<keyword evidence="6 7" id="KW-0472">Membrane</keyword>
<protein>
    <submittedName>
        <fullName evidence="11">Peptidase domain-containing ABC transporter</fullName>
    </submittedName>
</protein>
<proteinExistence type="predicted"/>
<dbReference type="SMART" id="SM00382">
    <property type="entry name" value="AAA"/>
    <property type="match status" value="1"/>
</dbReference>
<evidence type="ECO:0000259" key="8">
    <source>
        <dbReference type="PROSITE" id="PS50893"/>
    </source>
</evidence>
<keyword evidence="2 7" id="KW-0812">Transmembrane</keyword>
<dbReference type="RefSeq" id="WP_150455679.1">
    <property type="nucleotide sequence ID" value="NZ_VYKI01000028.1"/>
</dbReference>
<dbReference type="PROSITE" id="PS00211">
    <property type="entry name" value="ABC_TRANSPORTER_1"/>
    <property type="match status" value="1"/>
</dbReference>
<dbReference type="PROSITE" id="PS50893">
    <property type="entry name" value="ABC_TRANSPORTER_2"/>
    <property type="match status" value="1"/>
</dbReference>
<dbReference type="Pfam" id="PF00005">
    <property type="entry name" value="ABC_tran"/>
    <property type="match status" value="1"/>
</dbReference>
<dbReference type="InterPro" id="IPR039421">
    <property type="entry name" value="Type_1_exporter"/>
</dbReference>
<evidence type="ECO:0000313" key="11">
    <source>
        <dbReference type="EMBL" id="KAA8994895.1"/>
    </source>
</evidence>
<comment type="caution">
    <text evidence="11">The sequence shown here is derived from an EMBL/GenBank/DDBJ whole genome shotgun (WGS) entry which is preliminary data.</text>
</comment>
<evidence type="ECO:0000256" key="3">
    <source>
        <dbReference type="ARBA" id="ARBA00022741"/>
    </source>
</evidence>
<evidence type="ECO:0000256" key="5">
    <source>
        <dbReference type="ARBA" id="ARBA00022989"/>
    </source>
</evidence>
<evidence type="ECO:0000313" key="12">
    <source>
        <dbReference type="Proteomes" id="UP000326367"/>
    </source>
</evidence>
<dbReference type="InterPro" id="IPR003439">
    <property type="entry name" value="ABC_transporter-like_ATP-bd"/>
</dbReference>
<evidence type="ECO:0000256" key="4">
    <source>
        <dbReference type="ARBA" id="ARBA00022840"/>
    </source>
</evidence>
<organism evidence="11 12">
    <name type="scientific">Stenotrophomonas cyclobalanopsidis</name>
    <dbReference type="NCBI Taxonomy" id="2771362"/>
    <lineage>
        <taxon>Bacteria</taxon>
        <taxon>Pseudomonadati</taxon>
        <taxon>Pseudomonadota</taxon>
        <taxon>Gammaproteobacteria</taxon>
        <taxon>Lysobacterales</taxon>
        <taxon>Lysobacteraceae</taxon>
        <taxon>Stenotrophomonas</taxon>
    </lineage>
</organism>
<keyword evidence="4" id="KW-0067">ATP-binding</keyword>
<dbReference type="Pfam" id="PF03412">
    <property type="entry name" value="Peptidase_C39"/>
    <property type="match status" value="1"/>
</dbReference>
<gene>
    <name evidence="11" type="ORF">FJU31_16380</name>
</gene>
<feature type="transmembrane region" description="Helical" evidence="7">
    <location>
        <begin position="405"/>
        <end position="431"/>
    </location>
</feature>
<dbReference type="InterPro" id="IPR003593">
    <property type="entry name" value="AAA+_ATPase"/>
</dbReference>
<evidence type="ECO:0000256" key="1">
    <source>
        <dbReference type="ARBA" id="ARBA00004651"/>
    </source>
</evidence>
<feature type="domain" description="ABC transporter" evidence="8">
    <location>
        <begin position="484"/>
        <end position="696"/>
    </location>
</feature>
<dbReference type="SUPFAM" id="SSF52540">
    <property type="entry name" value="P-loop containing nucleoside triphosphate hydrolases"/>
    <property type="match status" value="1"/>
</dbReference>
<dbReference type="Gene3D" id="3.40.50.300">
    <property type="entry name" value="P-loop containing nucleotide triphosphate hydrolases"/>
    <property type="match status" value="1"/>
</dbReference>
<feature type="domain" description="ABC transmembrane type-1" evidence="9">
    <location>
        <begin position="172"/>
        <end position="450"/>
    </location>
</feature>
<dbReference type="Proteomes" id="UP000326367">
    <property type="component" value="Unassembled WGS sequence"/>
</dbReference>
<dbReference type="Gene3D" id="1.20.1560.10">
    <property type="entry name" value="ABC transporter type 1, transmembrane domain"/>
    <property type="match status" value="1"/>
</dbReference>
<dbReference type="PANTHER" id="PTHR24221">
    <property type="entry name" value="ATP-BINDING CASSETTE SUB-FAMILY B"/>
    <property type="match status" value="1"/>
</dbReference>
<evidence type="ECO:0000259" key="10">
    <source>
        <dbReference type="PROSITE" id="PS50990"/>
    </source>
</evidence>
<accession>A0ABQ6SXC8</accession>
<reference evidence="11 12" key="1">
    <citation type="journal article" date="2020" name="Antonie Van Leeuwenhoek">
        <title>Stenotrophomonas cyclobalanopsidis sp. nov., isolated from the leaf spot disease of Cyclobalanopsis patelliformis.</title>
        <authorList>
            <person name="Bian D.R."/>
            <person name="Xue H."/>
            <person name="Piao C.G."/>
            <person name="Li Y."/>
        </authorList>
    </citation>
    <scope>NUCLEOTIDE SEQUENCE [LARGE SCALE GENOMIC DNA]</scope>
    <source>
        <strain evidence="11 12">TPQG1-4</strain>
    </source>
</reference>
<evidence type="ECO:0000256" key="6">
    <source>
        <dbReference type="ARBA" id="ARBA00023136"/>
    </source>
</evidence>
<dbReference type="PANTHER" id="PTHR24221:SF606">
    <property type="entry name" value="COLICIN V SECRETION-PROCESSING ATP-BINDING PROTEIN"/>
    <property type="match status" value="1"/>
</dbReference>
<dbReference type="SUPFAM" id="SSF90123">
    <property type="entry name" value="ABC transporter transmembrane region"/>
    <property type="match status" value="1"/>
</dbReference>
<dbReference type="Pfam" id="PF00664">
    <property type="entry name" value="ABC_membrane"/>
    <property type="match status" value="1"/>
</dbReference>
<evidence type="ECO:0000256" key="7">
    <source>
        <dbReference type="SAM" id="Phobius"/>
    </source>
</evidence>
<feature type="domain" description="Peptidase C39" evidence="10">
    <location>
        <begin position="19"/>
        <end position="138"/>
    </location>
</feature>
<dbReference type="InterPro" id="IPR017871">
    <property type="entry name" value="ABC_transporter-like_CS"/>
</dbReference>
<dbReference type="Gene3D" id="3.90.70.10">
    <property type="entry name" value="Cysteine proteinases"/>
    <property type="match status" value="1"/>
</dbReference>
<evidence type="ECO:0000259" key="9">
    <source>
        <dbReference type="PROSITE" id="PS50929"/>
    </source>
</evidence>
<dbReference type="CDD" id="cd03228">
    <property type="entry name" value="ABCC_MRP_Like"/>
    <property type="match status" value="1"/>
</dbReference>
<evidence type="ECO:0000256" key="2">
    <source>
        <dbReference type="ARBA" id="ARBA00022692"/>
    </source>
</evidence>
<feature type="transmembrane region" description="Helical" evidence="7">
    <location>
        <begin position="202"/>
        <end position="222"/>
    </location>
</feature>
<sequence>MVLGLWNRWMLRSRDVVLQSESTECGLACLAMIAARYDRRVTLRWLRRRYPVSLRGTTVARLSEIARDLGLQHRVFAGTGSALRKLDATCIILVDDCHFVVVERCGAEQFLVLDPAVGELVLSCAELERRFSGALLRFTGGGRQCEDMPVEPSPWSALTSQMRPRRLRYLPILLLALVAELLTVVAPLYIQSAVDGLGGTGVLSAEGLLLVFAFIAIARVWASSIRALLTADLGASIIGALSNSVFGRVLELPPSYFLRRHPADVISRLGSVHEVQELASSRIVECAVDALALFILLAACCTYSLPLAVMAASGAALCMAVRVSMSGRVGVACNVLANRLASQDREVIETVRAAQTVKLNGMERLRGDRFRRGNASLIRASLSLQRMAIFSQSGSDLILGLLRVLVVYAGVLAVDGGALSVGALVAVTIYAEMICQRANALVPKVMDVKMAQVHLQRISEVLSEPVEECADWAGAGHRGPAPSVVCRGIHFRYSIDDPWVLKDVSLNIRPGEMVAIVGPSGVGKSTLLSILAGLVAPTDGVLEVDGCEVRACHLPLLRRQIGTVLQQDTLLSGAVLENITLGEVADIPRVWHCLAAAGLDDFASSQPMALATQVGDEGRLLSGGQQKRLLLARALYRAPRILVLDETLSQLDYEAEQQIMSVLLGLQMTRIIVTHRVSTLPEGVRVIRVGSNYKER</sequence>
<dbReference type="InterPro" id="IPR011527">
    <property type="entry name" value="ABC1_TM_dom"/>
</dbReference>
<comment type="subcellular location">
    <subcellularLocation>
        <location evidence="1">Cell membrane</location>
        <topology evidence="1">Multi-pass membrane protein</topology>
    </subcellularLocation>
</comment>
<dbReference type="InterPro" id="IPR005074">
    <property type="entry name" value="Peptidase_C39"/>
</dbReference>
<dbReference type="InterPro" id="IPR027417">
    <property type="entry name" value="P-loop_NTPase"/>
</dbReference>
<name>A0ABQ6SXC8_9GAMM</name>
<dbReference type="PROSITE" id="PS50990">
    <property type="entry name" value="PEPTIDASE_C39"/>
    <property type="match status" value="1"/>
</dbReference>
<keyword evidence="3" id="KW-0547">Nucleotide-binding</keyword>
<dbReference type="EMBL" id="VYKI01000028">
    <property type="protein sequence ID" value="KAA8994895.1"/>
    <property type="molecule type" value="Genomic_DNA"/>
</dbReference>